<dbReference type="OrthoDB" id="28903at2157"/>
<gene>
    <name evidence="1" type="ordered locus">TTX_1738</name>
</gene>
<dbReference type="HOGENOM" id="CLU_118420_0_0_2"/>
<dbReference type="GeneID" id="11262623"/>
<dbReference type="PATRIC" id="fig|768679.9.peg.1759"/>
<dbReference type="STRING" id="768679.TTX_1738"/>
<accession>G4RLB4</accession>
<dbReference type="RefSeq" id="WP_014127613.1">
    <property type="nucleotide sequence ID" value="NC_016070.1"/>
</dbReference>
<name>G4RLB4_THETK</name>
<evidence type="ECO:0008006" key="3">
    <source>
        <dbReference type="Google" id="ProtNLM"/>
    </source>
</evidence>
<dbReference type="KEGG" id="ttn:TTX_1738"/>
<evidence type="ECO:0000313" key="1">
    <source>
        <dbReference type="EMBL" id="CCC82359.1"/>
    </source>
</evidence>
<dbReference type="PaxDb" id="768679-TTX_1738"/>
<dbReference type="InterPro" id="IPR019202">
    <property type="entry name" value="DUF2067"/>
</dbReference>
<protein>
    <recommendedName>
        <fullName evidence="3">DUF2067 domain-containing protein</fullName>
    </recommendedName>
</protein>
<dbReference type="AlphaFoldDB" id="G4RLB4"/>
<dbReference type="eggNOG" id="arCOG00908">
    <property type="taxonomic scope" value="Archaea"/>
</dbReference>
<dbReference type="Pfam" id="PF09840">
    <property type="entry name" value="DUF2067"/>
    <property type="match status" value="1"/>
</dbReference>
<evidence type="ECO:0000313" key="2">
    <source>
        <dbReference type="Proteomes" id="UP000002654"/>
    </source>
</evidence>
<sequence length="198" mass="21889">MFKRISVKFASKEELEHFLELLPVYVKTEYYAIVRGNNVYIQLSGSPADIKRSAAVVKTAAGIARTKIRPLRSYPLDMVFAKAEVVAPVPPDVLADYLEASGHRAKLRGLDLQTDATFEEVTRALERLSAVYKTLEKYPVSPHAKRVVALYIAVKRVSPEEALERLTSIGILNKGDVYSIRGNLAAAKKALFAVIGQT</sequence>
<proteinExistence type="predicted"/>
<dbReference type="EMBL" id="FN869859">
    <property type="protein sequence ID" value="CCC82359.1"/>
    <property type="molecule type" value="Genomic_DNA"/>
</dbReference>
<organism evidence="1 2">
    <name type="scientific">Thermoproteus tenax (strain ATCC 35583 / DSM 2078 / JCM 9277 / NBRC 100435 / Kra 1)</name>
    <dbReference type="NCBI Taxonomy" id="768679"/>
    <lineage>
        <taxon>Archaea</taxon>
        <taxon>Thermoproteota</taxon>
        <taxon>Thermoprotei</taxon>
        <taxon>Thermoproteales</taxon>
        <taxon>Thermoproteaceae</taxon>
        <taxon>Thermoproteus</taxon>
    </lineage>
</organism>
<dbReference type="Proteomes" id="UP000002654">
    <property type="component" value="Chromosome"/>
</dbReference>
<keyword evidence="2" id="KW-1185">Reference proteome</keyword>
<reference evidence="1 2" key="1">
    <citation type="journal article" date="2011" name="PLoS ONE">
        <title>The complete genome sequence of Thermoproteus tenax: a physiologically versatile member of the Crenarchaeota.</title>
        <authorList>
            <person name="Siebers B."/>
            <person name="Zaparty M."/>
            <person name="Raddatz G."/>
            <person name="Tjaden B."/>
            <person name="Albers S.V."/>
            <person name="Bell S.D."/>
            <person name="Blombach F."/>
            <person name="Kletzin A."/>
            <person name="Kyrpides N."/>
            <person name="Lanz C."/>
            <person name="Plagens A."/>
            <person name="Rampp M."/>
            <person name="Rosinus A."/>
            <person name="von Jan M."/>
            <person name="Makarova K.S."/>
            <person name="Klenk H.P."/>
            <person name="Schuster S.C."/>
            <person name="Hensel R."/>
        </authorList>
    </citation>
    <scope>NUCLEOTIDE SEQUENCE [LARGE SCALE GENOMIC DNA]</scope>
    <source>
        <strain evidence="2">ATCC 35583 / DSM 2078 / JCM 9277 / NBRC 100435 / Kra 1</strain>
    </source>
</reference>